<dbReference type="InterPro" id="IPR002347">
    <property type="entry name" value="SDR_fam"/>
</dbReference>
<gene>
    <name evidence="4" type="ORF">IQ35_01892</name>
</gene>
<accession>A0A562KEM8</accession>
<comment type="caution">
    <text evidence="4">The sequence shown here is derived from an EMBL/GenBank/DDBJ whole genome shotgun (WGS) entry which is preliminary data.</text>
</comment>
<proteinExistence type="inferred from homology"/>
<dbReference type="EMBL" id="VLKK01000006">
    <property type="protein sequence ID" value="TWH93683.1"/>
    <property type="molecule type" value="Genomic_DNA"/>
</dbReference>
<dbReference type="InterPro" id="IPR036291">
    <property type="entry name" value="NAD(P)-bd_dom_sf"/>
</dbReference>
<sequence length="262" mass="26461">MSGAGRMIEGLLAGKSVVIAGSGSGVGRSAALLFARHGARLVCADIMSDWVADTVRLVAQEGGEAIAVTCDVAKEADVQAAIDTAAKAYGRLDIIYNNVGITGGPAPLKDATQDQFDKLVAVNLGGVVNGCKLAIRQFEAQGGGGTIVNTASVAGLIGWGGVIYGSTKGAIVALTRTLAMEVAKSGIRVNSVCPAGMITNFITQEAFAEPSDTQLAAYGQMHPLGRPIDPMDCAKAALFLASDLASNITGVNLPVDGGLSAG</sequence>
<dbReference type="FunFam" id="3.40.50.720:FF:000084">
    <property type="entry name" value="Short-chain dehydrogenase reductase"/>
    <property type="match status" value="1"/>
</dbReference>
<keyword evidence="2" id="KW-0560">Oxidoreductase</keyword>
<dbReference type="RefSeq" id="WP_242003316.1">
    <property type="nucleotide sequence ID" value="NZ_JACIIY010000004.1"/>
</dbReference>
<evidence type="ECO:0000313" key="4">
    <source>
        <dbReference type="EMBL" id="TWH93683.1"/>
    </source>
</evidence>
<dbReference type="Gene3D" id="3.40.50.720">
    <property type="entry name" value="NAD(P)-binding Rossmann-like Domain"/>
    <property type="match status" value="1"/>
</dbReference>
<dbReference type="GO" id="GO:0016491">
    <property type="term" value="F:oxidoreductase activity"/>
    <property type="evidence" value="ECO:0007669"/>
    <property type="project" value="UniProtKB-KW"/>
</dbReference>
<dbReference type="PRINTS" id="PR00080">
    <property type="entry name" value="SDRFAMILY"/>
</dbReference>
<evidence type="ECO:0000256" key="3">
    <source>
        <dbReference type="ARBA" id="ARBA00051383"/>
    </source>
</evidence>
<comment type="similarity">
    <text evidence="1">Belongs to the short-chain dehydrogenases/reductases (SDR) family.</text>
</comment>
<comment type="catalytic activity">
    <reaction evidence="3">
        <text>2,5-dichlorocyclohexa-2,5-dien-1,4-diol + NAD(+) = 2,5-dichlorohydroquinone + NADH + H(+)</text>
        <dbReference type="Rhea" id="RHEA:15741"/>
        <dbReference type="ChEBI" id="CHEBI:15378"/>
        <dbReference type="ChEBI" id="CHEBI:27545"/>
        <dbReference type="ChEBI" id="CHEBI:28975"/>
        <dbReference type="ChEBI" id="CHEBI:57540"/>
        <dbReference type="ChEBI" id="CHEBI:57945"/>
    </reaction>
</comment>
<name>A0A562KEM8_SPHWJ</name>
<dbReference type="Pfam" id="PF13561">
    <property type="entry name" value="adh_short_C2"/>
    <property type="match status" value="1"/>
</dbReference>
<dbReference type="SUPFAM" id="SSF51735">
    <property type="entry name" value="NAD(P)-binding Rossmann-fold domains"/>
    <property type="match status" value="1"/>
</dbReference>
<reference evidence="4 5" key="1">
    <citation type="journal article" date="2015" name="Stand. Genomic Sci.">
        <title>Genomic Encyclopedia of Bacterial and Archaeal Type Strains, Phase III: the genomes of soil and plant-associated and newly described type strains.</title>
        <authorList>
            <person name="Whitman W.B."/>
            <person name="Woyke T."/>
            <person name="Klenk H.P."/>
            <person name="Zhou Y."/>
            <person name="Lilburn T.G."/>
            <person name="Beck B.J."/>
            <person name="De Vos P."/>
            <person name="Vandamme P."/>
            <person name="Eisen J.A."/>
            <person name="Garrity G."/>
            <person name="Hugenholtz P."/>
            <person name="Kyrpides N.C."/>
        </authorList>
    </citation>
    <scope>NUCLEOTIDE SEQUENCE [LARGE SCALE GENOMIC DNA]</scope>
    <source>
        <strain evidence="4 5">CGMCC 1.7748</strain>
    </source>
</reference>
<evidence type="ECO:0000256" key="2">
    <source>
        <dbReference type="ARBA" id="ARBA00023002"/>
    </source>
</evidence>
<dbReference type="AlphaFoldDB" id="A0A562KEM8"/>
<evidence type="ECO:0000313" key="5">
    <source>
        <dbReference type="Proteomes" id="UP000316624"/>
    </source>
</evidence>
<evidence type="ECO:0000256" key="1">
    <source>
        <dbReference type="ARBA" id="ARBA00006484"/>
    </source>
</evidence>
<dbReference type="NCBIfam" id="NF005559">
    <property type="entry name" value="PRK07231.1"/>
    <property type="match status" value="1"/>
</dbReference>
<protein>
    <submittedName>
        <fullName evidence="4">NAD(P)-dependent dehydrogenase (Short-subunit alcohol dehydrogenase family)</fullName>
    </submittedName>
</protein>
<dbReference type="PANTHER" id="PTHR43180">
    <property type="entry name" value="3-OXOACYL-(ACYL-CARRIER-PROTEIN) REDUCTASE (AFU_ORTHOLOGUE AFUA_6G11210)"/>
    <property type="match status" value="1"/>
</dbReference>
<dbReference type="CDD" id="cd05233">
    <property type="entry name" value="SDR_c"/>
    <property type="match status" value="1"/>
</dbReference>
<dbReference type="PANTHER" id="PTHR43180:SF66">
    <property type="entry name" value="SHORT-CHAIN DEHYDROGENASE_REDUCTASE FAMILY PROTEIN"/>
    <property type="match status" value="1"/>
</dbReference>
<keyword evidence="5" id="KW-1185">Reference proteome</keyword>
<organism evidence="4 5">
    <name type="scientific">Sphingobium wenxiniae (strain DSM 21828 / CGMCC 1.7748 / JZ-1)</name>
    <dbReference type="NCBI Taxonomy" id="595605"/>
    <lineage>
        <taxon>Bacteria</taxon>
        <taxon>Pseudomonadati</taxon>
        <taxon>Pseudomonadota</taxon>
        <taxon>Alphaproteobacteria</taxon>
        <taxon>Sphingomonadales</taxon>
        <taxon>Sphingomonadaceae</taxon>
        <taxon>Sphingobium</taxon>
    </lineage>
</organism>
<dbReference type="Proteomes" id="UP000316624">
    <property type="component" value="Unassembled WGS sequence"/>
</dbReference>
<dbReference type="PRINTS" id="PR00081">
    <property type="entry name" value="GDHRDH"/>
</dbReference>
<dbReference type="InterPro" id="IPR020904">
    <property type="entry name" value="Sc_DH/Rdtase_CS"/>
</dbReference>
<dbReference type="PROSITE" id="PS00061">
    <property type="entry name" value="ADH_SHORT"/>
    <property type="match status" value="1"/>
</dbReference>